<dbReference type="InterPro" id="IPR003607">
    <property type="entry name" value="HD/PDEase_dom"/>
</dbReference>
<sequence length="424" mass="47996">MEFPKEDVCVDMHRVLFEIAYALDAVGYDEIYHGHRVAYIAYSCAMRMGWSEEKAHKAFALGLIHDCGVSENSELDVLLTSFIPQETQRHCIKGYELLQACEPLNHFAIPILYHHTDWRQLSEIPDISDDDKQLSALIFLADRVDYLQCSRPYDSYGNVTSESKRYIAAELSANAGTIFNPSIVESMNELLTCDDFWFSMELRHIENLSSQFVHAFANRSQTGLEESICVAELFAQIVDAKSSFTYQHSNHVARLAEYLAGKLGYSPQTCRMLYLAGLIHDIGKLKTPSSILHKPDQLTDDEYCCIKRHATDSRHALENMFKDSLVIDWAANHHERLDGSGYPLGLTAKQLDGPSRLVAVTDVFQALTQSRPYRAGLSLEKTLRILEELVDDGKLDRQVFDCISANREVCYRISTGCEYLAEPA</sequence>
<dbReference type="PROSITE" id="PS51832">
    <property type="entry name" value="HD_GYP"/>
    <property type="match status" value="1"/>
</dbReference>
<dbReference type="EMBL" id="SATR01000002">
    <property type="protein sequence ID" value="TFH93279.1"/>
    <property type="molecule type" value="Genomic_DNA"/>
</dbReference>
<feature type="domain" description="HD" evidence="1">
    <location>
        <begin position="30"/>
        <end position="147"/>
    </location>
</feature>
<accession>A0A4Y8WKQ4</accession>
<name>A0A4Y8WKQ4_9VIBR</name>
<dbReference type="PROSITE" id="PS51831">
    <property type="entry name" value="HD"/>
    <property type="match status" value="1"/>
</dbReference>
<reference evidence="3 4" key="1">
    <citation type="submission" date="2019-01" db="EMBL/GenBank/DDBJ databases">
        <title>Vibrio BEI176 sp. nov, a marine bacterium isolated from China: eastern marignal seas.</title>
        <authorList>
            <person name="Li B."/>
        </authorList>
    </citation>
    <scope>NUCLEOTIDE SEQUENCE [LARGE SCALE GENOMIC DNA]</scope>
    <source>
        <strain evidence="3 4">BEI176</strain>
    </source>
</reference>
<dbReference type="AlphaFoldDB" id="A0A4Y8WKQ4"/>
<dbReference type="InterPro" id="IPR037522">
    <property type="entry name" value="HD_GYP_dom"/>
</dbReference>
<dbReference type="PANTHER" id="PTHR43155">
    <property type="entry name" value="CYCLIC DI-GMP PHOSPHODIESTERASE PA4108-RELATED"/>
    <property type="match status" value="1"/>
</dbReference>
<evidence type="ECO:0000259" key="1">
    <source>
        <dbReference type="PROSITE" id="PS51831"/>
    </source>
</evidence>
<dbReference type="NCBIfam" id="TIGR00277">
    <property type="entry name" value="HDIG"/>
    <property type="match status" value="1"/>
</dbReference>
<feature type="domain" description="HD-GYP" evidence="2">
    <location>
        <begin position="223"/>
        <end position="419"/>
    </location>
</feature>
<dbReference type="RefSeq" id="WP_134834061.1">
    <property type="nucleotide sequence ID" value="NZ_SATR01000002.1"/>
</dbReference>
<evidence type="ECO:0000313" key="3">
    <source>
        <dbReference type="EMBL" id="TFH93279.1"/>
    </source>
</evidence>
<protein>
    <submittedName>
        <fullName evidence="3">HD-GYP domain-containing protein</fullName>
    </submittedName>
</protein>
<comment type="caution">
    <text evidence="3">The sequence shown here is derived from an EMBL/GenBank/DDBJ whole genome shotgun (WGS) entry which is preliminary data.</text>
</comment>
<proteinExistence type="predicted"/>
<gene>
    <name evidence="3" type="ORF">ELS82_02385</name>
</gene>
<dbReference type="GO" id="GO:0008081">
    <property type="term" value="F:phosphoric diester hydrolase activity"/>
    <property type="evidence" value="ECO:0007669"/>
    <property type="project" value="UniProtKB-ARBA"/>
</dbReference>
<dbReference type="PANTHER" id="PTHR43155:SF1">
    <property type="entry name" value="3'3'-CGAMP-SPECIFIC PHOSPHODIESTERASE 1"/>
    <property type="match status" value="1"/>
</dbReference>
<dbReference type="Proteomes" id="UP000297753">
    <property type="component" value="Unassembled WGS sequence"/>
</dbReference>
<dbReference type="CDD" id="cd00077">
    <property type="entry name" value="HDc"/>
    <property type="match status" value="2"/>
</dbReference>
<evidence type="ECO:0000313" key="4">
    <source>
        <dbReference type="Proteomes" id="UP000297753"/>
    </source>
</evidence>
<dbReference type="SUPFAM" id="SSF109604">
    <property type="entry name" value="HD-domain/PDEase-like"/>
    <property type="match status" value="2"/>
</dbReference>
<organism evidence="3 4">
    <name type="scientific">Vibrio ouci</name>
    <dbReference type="NCBI Taxonomy" id="2499078"/>
    <lineage>
        <taxon>Bacteria</taxon>
        <taxon>Pseudomonadati</taxon>
        <taxon>Pseudomonadota</taxon>
        <taxon>Gammaproteobacteria</taxon>
        <taxon>Vibrionales</taxon>
        <taxon>Vibrionaceae</taxon>
        <taxon>Vibrio</taxon>
    </lineage>
</organism>
<dbReference type="Gene3D" id="1.10.3210.10">
    <property type="entry name" value="Hypothetical protein af1432"/>
    <property type="match status" value="2"/>
</dbReference>
<dbReference type="InterPro" id="IPR006674">
    <property type="entry name" value="HD_domain"/>
</dbReference>
<dbReference type="SMART" id="SM00471">
    <property type="entry name" value="HDc"/>
    <property type="match status" value="2"/>
</dbReference>
<evidence type="ECO:0000259" key="2">
    <source>
        <dbReference type="PROSITE" id="PS51832"/>
    </source>
</evidence>
<dbReference type="Pfam" id="PF13487">
    <property type="entry name" value="HD_5"/>
    <property type="match status" value="1"/>
</dbReference>
<dbReference type="OrthoDB" id="9816273at2"/>
<dbReference type="Pfam" id="PF01966">
    <property type="entry name" value="HD"/>
    <property type="match status" value="1"/>
</dbReference>
<dbReference type="InterPro" id="IPR006675">
    <property type="entry name" value="HDIG_dom"/>
</dbReference>
<keyword evidence="4" id="KW-1185">Reference proteome</keyword>